<feature type="region of interest" description="Disordered" evidence="2">
    <location>
        <begin position="29"/>
        <end position="49"/>
    </location>
</feature>
<dbReference type="AlphaFoldDB" id="A0A1D3UJL4"/>
<proteinExistence type="predicted"/>
<dbReference type="EMBL" id="FMMM01000033">
    <property type="protein sequence ID" value="SCQ20342.1"/>
    <property type="molecule type" value="Genomic_DNA"/>
</dbReference>
<evidence type="ECO:0000256" key="1">
    <source>
        <dbReference type="SAM" id="Coils"/>
    </source>
</evidence>
<gene>
    <name evidence="3" type="ORF">TFUB20_01017</name>
</gene>
<feature type="compositionally biased region" description="Basic and acidic residues" evidence="2">
    <location>
        <begin position="35"/>
        <end position="49"/>
    </location>
</feature>
<dbReference type="OrthoDB" id="1099314at2"/>
<protein>
    <submittedName>
        <fullName evidence="3">Uncharacterized protein</fullName>
    </submittedName>
</protein>
<keyword evidence="1" id="KW-0175">Coiled coil</keyword>
<dbReference type="Proteomes" id="UP000182057">
    <property type="component" value="Unassembled WGS sequence"/>
</dbReference>
<accession>A0A1D3UJL4</accession>
<evidence type="ECO:0000313" key="4">
    <source>
        <dbReference type="Proteomes" id="UP000182057"/>
    </source>
</evidence>
<feature type="coiled-coil region" evidence="1">
    <location>
        <begin position="172"/>
        <end position="224"/>
    </location>
</feature>
<reference evidence="3 4" key="1">
    <citation type="submission" date="2016-09" db="EMBL/GenBank/DDBJ databases">
        <authorList>
            <person name="Capua I."/>
            <person name="De Benedictis P."/>
            <person name="Joannis T."/>
            <person name="Lombin L.H."/>
            <person name="Cattoli G."/>
        </authorList>
    </citation>
    <scope>NUCLEOTIDE SEQUENCE [LARGE SCALE GENOMIC DNA]</scope>
    <source>
        <strain evidence="3 4">UB20</strain>
    </source>
</reference>
<evidence type="ECO:0000256" key="2">
    <source>
        <dbReference type="SAM" id="MobiDB-lite"/>
    </source>
</evidence>
<name>A0A1D3UJL4_TANFO</name>
<evidence type="ECO:0000313" key="3">
    <source>
        <dbReference type="EMBL" id="SCQ20342.1"/>
    </source>
</evidence>
<dbReference type="RefSeq" id="WP_074449667.1">
    <property type="nucleotide sequence ID" value="NZ_CAJPTF010000004.1"/>
</dbReference>
<sequence>MATVVSSKNTKTEILEAYENLLEEVQKAKANHPKLQQEEKQNKEISDRVSDLSKDNIGKSIENLKVTLNGSLNELLEGLSIEYKKLSDIKTAIAVEEKKLEDLYSLTANTDSLATMLLVQKEKKEAFEKEMTEARLLWETEKLKHKTAEEEYVNEVAKQRKREEEEYTYHLKTARQKDTDEYKSKVQQLERELQERKAQFEQEMMERETNLKTAEAELVELRKYHAEYPQMLEKALTDKETEITKSLKTEYEFKNKLSEQQNEAEIRLKDQQITSLQEKIKELQAQVKEYADKALRAETSVKDIALKAIQNSSIPRYVKEKEGE</sequence>
<feature type="coiled-coil region" evidence="1">
    <location>
        <begin position="254"/>
        <end position="300"/>
    </location>
</feature>
<organism evidence="3 4">
    <name type="scientific">Tannerella forsythia</name>
    <name type="common">Bacteroides forsythus</name>
    <dbReference type="NCBI Taxonomy" id="28112"/>
    <lineage>
        <taxon>Bacteria</taxon>
        <taxon>Pseudomonadati</taxon>
        <taxon>Bacteroidota</taxon>
        <taxon>Bacteroidia</taxon>
        <taxon>Bacteroidales</taxon>
        <taxon>Tannerellaceae</taxon>
        <taxon>Tannerella</taxon>
    </lineage>
</organism>